<dbReference type="InterPro" id="IPR014729">
    <property type="entry name" value="Rossmann-like_a/b/a_fold"/>
</dbReference>
<dbReference type="Gene3D" id="3.40.50.620">
    <property type="entry name" value="HUPs"/>
    <property type="match status" value="1"/>
</dbReference>
<evidence type="ECO:0000313" key="3">
    <source>
        <dbReference type="Proteomes" id="UP000316208"/>
    </source>
</evidence>
<comment type="caution">
    <text evidence="2">The sequence shown here is derived from an EMBL/GenBank/DDBJ whole genome shotgun (WGS) entry which is preliminary data.</text>
</comment>
<evidence type="ECO:0000259" key="1">
    <source>
        <dbReference type="Pfam" id="PF02698"/>
    </source>
</evidence>
<feature type="domain" description="DUF218" evidence="1">
    <location>
        <begin position="40"/>
        <end position="159"/>
    </location>
</feature>
<dbReference type="PANTHER" id="PTHR30336">
    <property type="entry name" value="INNER MEMBRANE PROTEIN, PROBABLE PERMEASE"/>
    <property type="match status" value="1"/>
</dbReference>
<gene>
    <name evidence="2" type="ORF">C7Y44_13855</name>
</gene>
<organism evidence="2 3">
    <name type="scientific">Paenibacillus popilliae</name>
    <name type="common">Bacillus popilliae</name>
    <dbReference type="NCBI Taxonomy" id="78057"/>
    <lineage>
        <taxon>Bacteria</taxon>
        <taxon>Bacillati</taxon>
        <taxon>Bacillota</taxon>
        <taxon>Bacilli</taxon>
        <taxon>Bacillales</taxon>
        <taxon>Paenibacillaceae</taxon>
        <taxon>Paenibacillus</taxon>
    </lineage>
</organism>
<name>A0ABY3ANZ4_PAEPP</name>
<dbReference type="CDD" id="cd06259">
    <property type="entry name" value="YdcF-like"/>
    <property type="match status" value="1"/>
</dbReference>
<accession>A0ABY3ANZ4</accession>
<dbReference type="InterPro" id="IPR051599">
    <property type="entry name" value="Cell_Envelope_Assoc"/>
</dbReference>
<evidence type="ECO:0000313" key="2">
    <source>
        <dbReference type="EMBL" id="TQR44237.1"/>
    </source>
</evidence>
<dbReference type="EMBL" id="SADY01000004">
    <property type="protein sequence ID" value="TQR44237.1"/>
    <property type="molecule type" value="Genomic_DNA"/>
</dbReference>
<reference evidence="2 3" key="1">
    <citation type="submission" date="2018-03" db="EMBL/GenBank/DDBJ databases">
        <title>Aerobic endospore-forming bacteria genome sequencing and assembly.</title>
        <authorList>
            <person name="Cavalcante D.A."/>
            <person name="Driks A."/>
            <person name="Putonti C."/>
            <person name="De-Souza M.T."/>
        </authorList>
    </citation>
    <scope>NUCLEOTIDE SEQUENCE [LARGE SCALE GENOMIC DNA]</scope>
    <source>
        <strain evidence="2 3">SDF0028</strain>
    </source>
</reference>
<dbReference type="InterPro" id="IPR003848">
    <property type="entry name" value="DUF218"/>
</dbReference>
<keyword evidence="3" id="KW-1185">Reference proteome</keyword>
<dbReference type="Proteomes" id="UP000316208">
    <property type="component" value="Unassembled WGS sequence"/>
</dbReference>
<protein>
    <submittedName>
        <fullName evidence="2">YdcF family protein</fullName>
    </submittedName>
</protein>
<proteinExistence type="predicted"/>
<sequence>MIKRGGTTLYLSELEEGEVSKELAHQILFQGIRDDDAKCDCIVVPSSRTSNKYRTPAAVELYFQGRSSRLLFSGGYNGEFIESESMRSFAIERGIPENAIIIETISTNTKENVIESLAALDNHIGLNNMKRILICTAFYHMRRCHLTFLRYAPSWFEYSFHPVLDQTTRPDNWWKYENGTKRVQKEVNGLIHYAKHGDIMDFNLDELR</sequence>
<dbReference type="PANTHER" id="PTHR30336:SF20">
    <property type="entry name" value="DUF218 DOMAIN-CONTAINING PROTEIN"/>
    <property type="match status" value="1"/>
</dbReference>
<dbReference type="Pfam" id="PF02698">
    <property type="entry name" value="DUF218"/>
    <property type="match status" value="1"/>
</dbReference>